<dbReference type="AlphaFoldDB" id="A0A0F2LZ42"/>
<dbReference type="RefSeq" id="XP_016584775.1">
    <property type="nucleotide sequence ID" value="XM_016730583.1"/>
</dbReference>
<dbReference type="GeneID" id="27665860"/>
<gene>
    <name evidence="1" type="ORF">SPSK_03749</name>
</gene>
<dbReference type="VEuPathDB" id="FungiDB:SPSK_03749"/>
<dbReference type="Proteomes" id="UP000033710">
    <property type="component" value="Unassembled WGS sequence"/>
</dbReference>
<reference evidence="1 2" key="1">
    <citation type="journal article" date="2014" name="BMC Genomics">
        <title>Comparative genomics of the major fungal agents of human and animal Sporotrichosis: Sporothrix schenckii and Sporothrix brasiliensis.</title>
        <authorList>
            <person name="Teixeira M.M."/>
            <person name="de Almeida L.G."/>
            <person name="Kubitschek-Barreira P."/>
            <person name="Alves F.L."/>
            <person name="Kioshima E.S."/>
            <person name="Abadio A.K."/>
            <person name="Fernandes L."/>
            <person name="Derengowski L.S."/>
            <person name="Ferreira K.S."/>
            <person name="Souza R.C."/>
            <person name="Ruiz J.C."/>
            <person name="de Andrade N.C."/>
            <person name="Paes H.C."/>
            <person name="Nicola A.M."/>
            <person name="Albuquerque P."/>
            <person name="Gerber A.L."/>
            <person name="Martins V.P."/>
            <person name="Peconick L.D."/>
            <person name="Neto A.V."/>
            <person name="Chaucanez C.B."/>
            <person name="Silva P.A."/>
            <person name="Cunha O.L."/>
            <person name="de Oliveira F.F."/>
            <person name="dos Santos T.C."/>
            <person name="Barros A.L."/>
            <person name="Soares M.A."/>
            <person name="de Oliveira L.M."/>
            <person name="Marini M.M."/>
            <person name="Villalobos-Duno H."/>
            <person name="Cunha M.M."/>
            <person name="de Hoog S."/>
            <person name="da Silveira J.F."/>
            <person name="Henrissat B."/>
            <person name="Nino-Vega G.A."/>
            <person name="Cisalpino P.S."/>
            <person name="Mora-Montes H.M."/>
            <person name="Almeida S.R."/>
            <person name="Stajich J.E."/>
            <person name="Lopes-Bezerra L.M."/>
            <person name="Vasconcelos A.T."/>
            <person name="Felipe M.S."/>
        </authorList>
    </citation>
    <scope>NUCLEOTIDE SEQUENCE [LARGE SCALE GENOMIC DNA]</scope>
    <source>
        <strain evidence="1 2">1099-18</strain>
    </source>
</reference>
<name>A0A0F2LZ42_SPOSC</name>
<protein>
    <submittedName>
        <fullName evidence="1">Uncharacterized protein</fullName>
    </submittedName>
</protein>
<comment type="caution">
    <text evidence="1">The sequence shown here is derived from an EMBL/GenBank/DDBJ whole genome shotgun (WGS) entry which is preliminary data.</text>
</comment>
<organism evidence="1 2">
    <name type="scientific">Sporothrix schenckii 1099-18</name>
    <dbReference type="NCBI Taxonomy" id="1397361"/>
    <lineage>
        <taxon>Eukaryota</taxon>
        <taxon>Fungi</taxon>
        <taxon>Dikarya</taxon>
        <taxon>Ascomycota</taxon>
        <taxon>Pezizomycotina</taxon>
        <taxon>Sordariomycetes</taxon>
        <taxon>Sordariomycetidae</taxon>
        <taxon>Ophiostomatales</taxon>
        <taxon>Ophiostomataceae</taxon>
        <taxon>Sporothrix</taxon>
    </lineage>
</organism>
<reference evidence="1 2" key="2">
    <citation type="journal article" date="2015" name="Eukaryot. Cell">
        <title>Asexual propagation of a virulent clone complex in a human and feline outbreak of sporotrichosis.</title>
        <authorList>
            <person name="Teixeira Mde M."/>
            <person name="Rodrigues A.M."/>
            <person name="Tsui C.K."/>
            <person name="de Almeida L.G."/>
            <person name="Van Diepeningen A.D."/>
            <person name="van den Ende B.G."/>
            <person name="Fernandes G.F."/>
            <person name="Kano R."/>
            <person name="Hamelin R.C."/>
            <person name="Lopes-Bezerra L.M."/>
            <person name="Vasconcelos A.T."/>
            <person name="de Hoog S."/>
            <person name="de Camargo Z.P."/>
            <person name="Felipe M.S."/>
        </authorList>
    </citation>
    <scope>NUCLEOTIDE SEQUENCE [LARGE SCALE GENOMIC DNA]</scope>
    <source>
        <strain evidence="1 2">1099-18</strain>
    </source>
</reference>
<proteinExistence type="predicted"/>
<evidence type="ECO:0000313" key="1">
    <source>
        <dbReference type="EMBL" id="KJR82099.1"/>
    </source>
</evidence>
<dbReference type="KEGG" id="ssck:SPSK_03749"/>
<dbReference type="EMBL" id="AXCR01000010">
    <property type="protein sequence ID" value="KJR82099.1"/>
    <property type="molecule type" value="Genomic_DNA"/>
</dbReference>
<evidence type="ECO:0000313" key="2">
    <source>
        <dbReference type="Proteomes" id="UP000033710"/>
    </source>
</evidence>
<sequence>MFIDSAEEEQSCFPYTNADVRHKHALRRRRQGEEGPAARGCLGTILTKEVNVPHVLGVHGIVRNTPLEDGGINNVK</sequence>
<accession>A0A0F2LZ42</accession>